<dbReference type="GO" id="GO:0000981">
    <property type="term" value="F:DNA-binding transcription factor activity, RNA polymerase II-specific"/>
    <property type="evidence" value="ECO:0007669"/>
    <property type="project" value="TreeGrafter"/>
</dbReference>
<keyword evidence="2" id="KW-0805">Transcription regulation</keyword>
<dbReference type="Proteomes" id="UP000887229">
    <property type="component" value="Unassembled WGS sequence"/>
</dbReference>
<evidence type="ECO:0000256" key="3">
    <source>
        <dbReference type="ARBA" id="ARBA00023125"/>
    </source>
</evidence>
<dbReference type="InterPro" id="IPR007219">
    <property type="entry name" value="XnlR_reg_dom"/>
</dbReference>
<dbReference type="GO" id="GO:0006351">
    <property type="term" value="P:DNA-templated transcription"/>
    <property type="evidence" value="ECO:0007669"/>
    <property type="project" value="InterPro"/>
</dbReference>
<dbReference type="OrthoDB" id="3163292at2759"/>
<dbReference type="GO" id="GO:0005634">
    <property type="term" value="C:nucleus"/>
    <property type="evidence" value="ECO:0007669"/>
    <property type="project" value="UniProtKB-SubCell"/>
</dbReference>
<keyword evidence="8" id="KW-1185">Reference proteome</keyword>
<keyword evidence="4" id="KW-0804">Transcription</keyword>
<dbReference type="EMBL" id="MU251250">
    <property type="protein sequence ID" value="KAG9255820.1"/>
    <property type="molecule type" value="Genomic_DNA"/>
</dbReference>
<evidence type="ECO:0000259" key="6">
    <source>
        <dbReference type="Pfam" id="PF04082"/>
    </source>
</evidence>
<dbReference type="GeneID" id="70296530"/>
<evidence type="ECO:0000313" key="8">
    <source>
        <dbReference type="Proteomes" id="UP000887229"/>
    </source>
</evidence>
<dbReference type="InterPro" id="IPR051089">
    <property type="entry name" value="prtT"/>
</dbReference>
<dbReference type="PANTHER" id="PTHR31845:SF21">
    <property type="entry name" value="REGULATORY PROTEIN LEU3"/>
    <property type="match status" value="1"/>
</dbReference>
<dbReference type="GO" id="GO:0008270">
    <property type="term" value="F:zinc ion binding"/>
    <property type="evidence" value="ECO:0007669"/>
    <property type="project" value="InterPro"/>
</dbReference>
<evidence type="ECO:0000256" key="5">
    <source>
        <dbReference type="ARBA" id="ARBA00023242"/>
    </source>
</evidence>
<dbReference type="CDD" id="cd12148">
    <property type="entry name" value="fungal_TF_MHR"/>
    <property type="match status" value="1"/>
</dbReference>
<keyword evidence="3" id="KW-0238">DNA-binding</keyword>
<comment type="subcellular location">
    <subcellularLocation>
        <location evidence="1">Nucleus</location>
    </subcellularLocation>
</comment>
<feature type="domain" description="Xylanolytic transcriptional activator regulatory" evidence="6">
    <location>
        <begin position="67"/>
        <end position="231"/>
    </location>
</feature>
<keyword evidence="5" id="KW-0539">Nucleus</keyword>
<organism evidence="7 8">
    <name type="scientific">Emericellopsis atlantica</name>
    <dbReference type="NCBI Taxonomy" id="2614577"/>
    <lineage>
        <taxon>Eukaryota</taxon>
        <taxon>Fungi</taxon>
        <taxon>Dikarya</taxon>
        <taxon>Ascomycota</taxon>
        <taxon>Pezizomycotina</taxon>
        <taxon>Sordariomycetes</taxon>
        <taxon>Hypocreomycetidae</taxon>
        <taxon>Hypocreales</taxon>
        <taxon>Bionectriaceae</taxon>
        <taxon>Emericellopsis</taxon>
    </lineage>
</organism>
<dbReference type="RefSeq" id="XP_046119744.1">
    <property type="nucleotide sequence ID" value="XM_046265627.1"/>
</dbReference>
<dbReference type="GO" id="GO:0000976">
    <property type="term" value="F:transcription cis-regulatory region binding"/>
    <property type="evidence" value="ECO:0007669"/>
    <property type="project" value="TreeGrafter"/>
</dbReference>
<evidence type="ECO:0000256" key="2">
    <source>
        <dbReference type="ARBA" id="ARBA00023015"/>
    </source>
</evidence>
<sequence length="536" mass="59685">MWWPESLLHSGRFIQADACAKQSSTAGSDSPANLDPVHAEDDFNIRASTISLENIHLDTEVAVEAFKIFASSFRPQLPIIGSISVDAMLHGQPLLFWTIIIIIGSHRPEARFVDMNMRFKDPFTRYLNQQIMDAPLPLYKIQALVLLCEWPFGVETQAKDPTWLYSGVAIQAARFMSLDRQQTVPSLRSLGVAPGNISARINTWLGCFLVTTSLSYHLGLPAPIDSELDLQTIEEFLQLHNVPTLFSSRVRIQLVVAKFSALLNRNTGESTTVSLIRLVDVELSALQPQGMLHGEKETRIELDILDAKLHIYALFFAKASEGTSRHIMLANALSAAQRFIHLATLSWRTTDGGFVTAAAAQRERCLPKNHYRGFAFATIILLKFFYGQQDVAYEERQGAARHIALAQDHFRGCSIDLEDEYSRTAKVFEALAQTSDGETGDRKPRLTHRMGASIVYDAVTNASEVRGTEVGIQEEKILEPPPNEMQATAALNDGQALDLTQMAPSHFGMNPDLLDGFWNDPFMSMVNFDASDMHSF</sequence>
<name>A0A9P7ZPJ5_9HYPO</name>
<dbReference type="PANTHER" id="PTHR31845">
    <property type="entry name" value="FINGER DOMAIN PROTEIN, PUTATIVE-RELATED"/>
    <property type="match status" value="1"/>
</dbReference>
<proteinExistence type="predicted"/>
<evidence type="ECO:0000313" key="7">
    <source>
        <dbReference type="EMBL" id="KAG9255820.1"/>
    </source>
</evidence>
<comment type="caution">
    <text evidence="7">The sequence shown here is derived from an EMBL/GenBank/DDBJ whole genome shotgun (WGS) entry which is preliminary data.</text>
</comment>
<protein>
    <recommendedName>
        <fullName evidence="6">Xylanolytic transcriptional activator regulatory domain-containing protein</fullName>
    </recommendedName>
</protein>
<evidence type="ECO:0000256" key="4">
    <source>
        <dbReference type="ARBA" id="ARBA00023163"/>
    </source>
</evidence>
<reference evidence="7" key="1">
    <citation type="journal article" date="2021" name="IMA Fungus">
        <title>Genomic characterization of three marine fungi, including Emericellopsis atlantica sp. nov. with signatures of a generalist lifestyle and marine biomass degradation.</title>
        <authorList>
            <person name="Hagestad O.C."/>
            <person name="Hou L."/>
            <person name="Andersen J.H."/>
            <person name="Hansen E.H."/>
            <person name="Altermark B."/>
            <person name="Li C."/>
            <person name="Kuhnert E."/>
            <person name="Cox R.J."/>
            <person name="Crous P.W."/>
            <person name="Spatafora J.W."/>
            <person name="Lail K."/>
            <person name="Amirebrahimi M."/>
            <person name="Lipzen A."/>
            <person name="Pangilinan J."/>
            <person name="Andreopoulos W."/>
            <person name="Hayes R.D."/>
            <person name="Ng V."/>
            <person name="Grigoriev I.V."/>
            <person name="Jackson S.A."/>
            <person name="Sutton T.D.S."/>
            <person name="Dobson A.D.W."/>
            <person name="Rama T."/>
        </authorList>
    </citation>
    <scope>NUCLEOTIDE SEQUENCE</scope>
    <source>
        <strain evidence="7">TS7</strain>
    </source>
</reference>
<evidence type="ECO:0000256" key="1">
    <source>
        <dbReference type="ARBA" id="ARBA00004123"/>
    </source>
</evidence>
<gene>
    <name evidence="7" type="ORF">F5Z01DRAFT_680787</name>
</gene>
<accession>A0A9P7ZPJ5</accession>
<dbReference type="AlphaFoldDB" id="A0A9P7ZPJ5"/>
<dbReference type="Pfam" id="PF04082">
    <property type="entry name" value="Fungal_trans"/>
    <property type="match status" value="1"/>
</dbReference>